<accession>A0A1Y1UN15</accession>
<evidence type="ECO:0000313" key="8">
    <source>
        <dbReference type="EMBL" id="ORX39451.1"/>
    </source>
</evidence>
<evidence type="ECO:0000256" key="3">
    <source>
        <dbReference type="ARBA" id="ARBA00023015"/>
    </source>
</evidence>
<evidence type="ECO:0000256" key="1">
    <source>
        <dbReference type="ARBA" id="ARBA00004123"/>
    </source>
</evidence>
<dbReference type="GeneID" id="33554322"/>
<dbReference type="RefSeq" id="XP_021873314.1">
    <property type="nucleotide sequence ID" value="XM_022012514.1"/>
</dbReference>
<protein>
    <recommendedName>
        <fullName evidence="7">Transcription initiation factor TFIID subunit 12 domain-containing protein</fullName>
    </recommendedName>
</protein>
<dbReference type="EMBL" id="NBSH01000003">
    <property type="protein sequence ID" value="ORX39451.1"/>
    <property type="molecule type" value="Genomic_DNA"/>
</dbReference>
<comment type="caution">
    <text evidence="8">The sequence shown here is derived from an EMBL/GenBank/DDBJ whole genome shotgun (WGS) entry which is preliminary data.</text>
</comment>
<dbReference type="GO" id="GO:0046982">
    <property type="term" value="F:protein heterodimerization activity"/>
    <property type="evidence" value="ECO:0007669"/>
    <property type="project" value="InterPro"/>
</dbReference>
<dbReference type="GO" id="GO:0017025">
    <property type="term" value="F:TBP-class protein binding"/>
    <property type="evidence" value="ECO:0007669"/>
    <property type="project" value="TreeGrafter"/>
</dbReference>
<dbReference type="PANTHER" id="PTHR12264">
    <property type="entry name" value="TRANSCRIPTION INITIATION FACTOR TFIID SUBUNIT 12"/>
    <property type="match status" value="1"/>
</dbReference>
<name>A0A1Y1UN15_9TREE</name>
<dbReference type="InterPro" id="IPR003228">
    <property type="entry name" value="TFIID_TAF12_dom"/>
</dbReference>
<dbReference type="SUPFAM" id="SSF47113">
    <property type="entry name" value="Histone-fold"/>
    <property type="match status" value="1"/>
</dbReference>
<dbReference type="GO" id="GO:0003677">
    <property type="term" value="F:DNA binding"/>
    <property type="evidence" value="ECO:0007669"/>
    <property type="project" value="TreeGrafter"/>
</dbReference>
<dbReference type="PANTHER" id="PTHR12264:SF21">
    <property type="entry name" value="TRANSCRIPTION INITIATION FACTOR TFIID SUBUNIT 12"/>
    <property type="match status" value="1"/>
</dbReference>
<evidence type="ECO:0000256" key="6">
    <source>
        <dbReference type="SAM" id="MobiDB-lite"/>
    </source>
</evidence>
<evidence type="ECO:0000256" key="4">
    <source>
        <dbReference type="ARBA" id="ARBA00023163"/>
    </source>
</evidence>
<comment type="subcellular location">
    <subcellularLocation>
        <location evidence="1">Nucleus</location>
    </subcellularLocation>
</comment>
<dbReference type="Proteomes" id="UP000193218">
    <property type="component" value="Unassembled WGS sequence"/>
</dbReference>
<feature type="region of interest" description="Disordered" evidence="6">
    <location>
        <begin position="1"/>
        <end position="51"/>
    </location>
</feature>
<dbReference type="Pfam" id="PF03847">
    <property type="entry name" value="TFIID_20kDa"/>
    <property type="match status" value="1"/>
</dbReference>
<comment type="similarity">
    <text evidence="2">Belongs to the TAF12 family.</text>
</comment>
<keyword evidence="5" id="KW-0539">Nucleus</keyword>
<organism evidence="8 9">
    <name type="scientific">Kockovaella imperatae</name>
    <dbReference type="NCBI Taxonomy" id="4999"/>
    <lineage>
        <taxon>Eukaryota</taxon>
        <taxon>Fungi</taxon>
        <taxon>Dikarya</taxon>
        <taxon>Basidiomycota</taxon>
        <taxon>Agaricomycotina</taxon>
        <taxon>Tremellomycetes</taxon>
        <taxon>Tremellales</taxon>
        <taxon>Cuniculitremaceae</taxon>
        <taxon>Kockovaella</taxon>
    </lineage>
</organism>
<dbReference type="STRING" id="4999.A0A1Y1UN15"/>
<dbReference type="GO" id="GO:0000124">
    <property type="term" value="C:SAGA complex"/>
    <property type="evidence" value="ECO:0007669"/>
    <property type="project" value="InterPro"/>
</dbReference>
<evidence type="ECO:0000259" key="7">
    <source>
        <dbReference type="Pfam" id="PF03847"/>
    </source>
</evidence>
<proteinExistence type="inferred from homology"/>
<dbReference type="GO" id="GO:0051123">
    <property type="term" value="P:RNA polymerase II preinitiation complex assembly"/>
    <property type="evidence" value="ECO:0007669"/>
    <property type="project" value="TreeGrafter"/>
</dbReference>
<feature type="region of interest" description="Disordered" evidence="6">
    <location>
        <begin position="336"/>
        <end position="362"/>
    </location>
</feature>
<dbReference type="InterPro" id="IPR009072">
    <property type="entry name" value="Histone-fold"/>
</dbReference>
<keyword evidence="3" id="KW-0805">Transcription regulation</keyword>
<dbReference type="AlphaFoldDB" id="A0A1Y1UN15"/>
<dbReference type="InterPro" id="IPR037794">
    <property type="entry name" value="TAF12"/>
</dbReference>
<feature type="domain" description="Transcription initiation factor TFIID subunit 12" evidence="7">
    <location>
        <begin position="257"/>
        <end position="321"/>
    </location>
</feature>
<reference evidence="8 9" key="1">
    <citation type="submission" date="2017-03" db="EMBL/GenBank/DDBJ databases">
        <title>Widespread Adenine N6-methylation of Active Genes in Fungi.</title>
        <authorList>
            <consortium name="DOE Joint Genome Institute"/>
            <person name="Mondo S.J."/>
            <person name="Dannebaum R.O."/>
            <person name="Kuo R.C."/>
            <person name="Louie K.B."/>
            <person name="Bewick A.J."/>
            <person name="Labutti K."/>
            <person name="Haridas S."/>
            <person name="Kuo A."/>
            <person name="Salamov A."/>
            <person name="Ahrendt S.R."/>
            <person name="Lau R."/>
            <person name="Bowen B.P."/>
            <person name="Lipzen A."/>
            <person name="Sullivan W."/>
            <person name="Andreopoulos W.B."/>
            <person name="Clum A."/>
            <person name="Lindquist E."/>
            <person name="Daum C."/>
            <person name="Northen T.R."/>
            <person name="Ramamoorthy G."/>
            <person name="Schmitz R.J."/>
            <person name="Gryganskyi A."/>
            <person name="Culley D."/>
            <person name="Magnuson J."/>
            <person name="James T.Y."/>
            <person name="O'Malley M.A."/>
            <person name="Stajich J.E."/>
            <person name="Spatafora J.W."/>
            <person name="Visel A."/>
            <person name="Grigoriev I.V."/>
        </authorList>
    </citation>
    <scope>NUCLEOTIDE SEQUENCE [LARGE SCALE GENOMIC DNA]</scope>
    <source>
        <strain evidence="8 9">NRRL Y-17943</strain>
    </source>
</reference>
<dbReference type="InParanoid" id="A0A1Y1UN15"/>
<dbReference type="OrthoDB" id="2193432at2759"/>
<feature type="compositionally biased region" description="Low complexity" evidence="6">
    <location>
        <begin position="183"/>
        <end position="214"/>
    </location>
</feature>
<keyword evidence="4" id="KW-0804">Transcription</keyword>
<evidence type="ECO:0000256" key="5">
    <source>
        <dbReference type="ARBA" id="ARBA00023242"/>
    </source>
</evidence>
<feature type="compositionally biased region" description="Low complexity" evidence="6">
    <location>
        <begin position="8"/>
        <end position="42"/>
    </location>
</feature>
<feature type="region of interest" description="Disordered" evidence="6">
    <location>
        <begin position="183"/>
        <end position="223"/>
    </location>
</feature>
<dbReference type="GO" id="GO:0005669">
    <property type="term" value="C:transcription factor TFIID complex"/>
    <property type="evidence" value="ECO:0007669"/>
    <property type="project" value="InterPro"/>
</dbReference>
<evidence type="ECO:0000256" key="2">
    <source>
        <dbReference type="ARBA" id="ARBA00007530"/>
    </source>
</evidence>
<sequence>MARPPPASGSGTSTPAGTVSSGPSPAQTPSAASGSAARPPASNQSRGDGLMNIPAMLNLDKAGKLDKDQISKVRTMILQQARPIVAMALHRNQPNPLLALPPHLNPSMSAEGQSALINKADFEILMAKGVEDSKKIGEIMPMSEIKKLLVFTQEQRHKMLLQDPVLKLRFTRSLTHYAQFNKANASNASSNPGNTPSNTNTAPSSTATPGSIPSVNASTSANSVPTPVAPVVPMVSGPPPLPPAPPIKMETEDERRKRKFTEMLQDEGGGIHAEMGIFDVLGDVLDSFIDSEARRAIRLAKHRKSPRVELKDVAFAIDDSYGISVPGFNAQVRDRIHTAPEADKKRRTVVPLKSRASKKDES</sequence>
<evidence type="ECO:0000313" key="9">
    <source>
        <dbReference type="Proteomes" id="UP000193218"/>
    </source>
</evidence>
<keyword evidence="9" id="KW-1185">Reference proteome</keyword>
<dbReference type="Gene3D" id="1.10.20.10">
    <property type="entry name" value="Histone, subunit A"/>
    <property type="match status" value="1"/>
</dbReference>
<gene>
    <name evidence="8" type="ORF">BD324DRAFT_333136</name>
</gene>